<sequence>MKTRITATPSFDDVEAVKNGLREYNKNYIPEQSFKELAVFVEDDAGNKTAGLIAETVGKYLMIKYLWVAESLRGQDCGTLLIRQAEEQAIARGCRYALVDTFSFQARPFYERLGYECKMTLEDYIEDTRAEKGVEASHQRFYLSKRLG</sequence>
<protein>
    <submittedName>
        <fullName evidence="2">Biphenyl 2,3-dioxygenase</fullName>
    </submittedName>
</protein>
<dbReference type="STRING" id="1646377.BS640_16960"/>
<dbReference type="SUPFAM" id="SSF55729">
    <property type="entry name" value="Acyl-CoA N-acyltransferases (Nat)"/>
    <property type="match status" value="1"/>
</dbReference>
<comment type="caution">
    <text evidence="2">The sequence shown here is derived from an EMBL/GenBank/DDBJ whole genome shotgun (WGS) entry which is preliminary data.</text>
</comment>
<accession>A0A1X0WC34</accession>
<evidence type="ECO:0000259" key="1">
    <source>
        <dbReference type="PROSITE" id="PS51186"/>
    </source>
</evidence>
<dbReference type="GO" id="GO:0016747">
    <property type="term" value="F:acyltransferase activity, transferring groups other than amino-acyl groups"/>
    <property type="evidence" value="ECO:0007669"/>
    <property type="project" value="InterPro"/>
</dbReference>
<dbReference type="PROSITE" id="PS51186">
    <property type="entry name" value="GNAT"/>
    <property type="match status" value="1"/>
</dbReference>
<evidence type="ECO:0000313" key="2">
    <source>
        <dbReference type="EMBL" id="ORJ24332.1"/>
    </source>
</evidence>
<feature type="domain" description="N-acetyltransferase" evidence="1">
    <location>
        <begin position="1"/>
        <end position="148"/>
    </location>
</feature>
<dbReference type="EMBL" id="MRWE01000031">
    <property type="protein sequence ID" value="ORJ24332.1"/>
    <property type="molecule type" value="Genomic_DNA"/>
</dbReference>
<reference evidence="2 3" key="1">
    <citation type="journal article" date="2017" name="Int. J. Syst. Evol. Microbiol.">
        <title>Rouxiella badensis sp. nov. and Rouxiella silvae sp. nov. isolated from peat bog soil in Germany and emendation of the genus description.</title>
        <authorList>
            <person name="Le Fleche-Mateos A."/>
            <person name="Kugler J.H."/>
            <person name="Hansen S.H."/>
            <person name="Syldatk C."/>
            <person name="Hausmann R."/>
            <person name="Lomprez F."/>
            <person name="Vandenbogaert M."/>
            <person name="Manuguerra J.C."/>
            <person name="Grimont P.A."/>
        </authorList>
    </citation>
    <scope>NUCLEOTIDE SEQUENCE [LARGE SCALE GENOMIC DNA]</scope>
    <source>
        <strain evidence="2 3">DSM 100043</strain>
    </source>
</reference>
<proteinExistence type="predicted"/>
<name>A0A1X0WC34_9GAMM</name>
<keyword evidence="3" id="KW-1185">Reference proteome</keyword>
<dbReference type="Proteomes" id="UP000192536">
    <property type="component" value="Unassembled WGS sequence"/>
</dbReference>
<dbReference type="CDD" id="cd04301">
    <property type="entry name" value="NAT_SF"/>
    <property type="match status" value="1"/>
</dbReference>
<gene>
    <name evidence="2" type="ORF">BS640_16960</name>
</gene>
<dbReference type="AlphaFoldDB" id="A0A1X0WC34"/>
<dbReference type="Pfam" id="PF13508">
    <property type="entry name" value="Acetyltransf_7"/>
    <property type="match status" value="1"/>
</dbReference>
<keyword evidence="2" id="KW-0560">Oxidoreductase</keyword>
<evidence type="ECO:0000313" key="3">
    <source>
        <dbReference type="Proteomes" id="UP000192536"/>
    </source>
</evidence>
<keyword evidence="2" id="KW-0223">Dioxygenase</keyword>
<dbReference type="GO" id="GO:0051213">
    <property type="term" value="F:dioxygenase activity"/>
    <property type="evidence" value="ECO:0007669"/>
    <property type="project" value="UniProtKB-KW"/>
</dbReference>
<dbReference type="InterPro" id="IPR000182">
    <property type="entry name" value="GNAT_dom"/>
</dbReference>
<dbReference type="Gene3D" id="3.40.630.30">
    <property type="match status" value="1"/>
</dbReference>
<dbReference type="InterPro" id="IPR016181">
    <property type="entry name" value="Acyl_CoA_acyltransferase"/>
</dbReference>
<organism evidence="2 3">
    <name type="scientific">Rouxiella badensis</name>
    <dbReference type="NCBI Taxonomy" id="1646377"/>
    <lineage>
        <taxon>Bacteria</taxon>
        <taxon>Pseudomonadati</taxon>
        <taxon>Pseudomonadota</taxon>
        <taxon>Gammaproteobacteria</taxon>
        <taxon>Enterobacterales</taxon>
        <taxon>Yersiniaceae</taxon>
        <taxon>Rouxiella</taxon>
    </lineage>
</organism>